<dbReference type="PANTHER" id="PTHR40593">
    <property type="entry name" value="PENICILLIN-BINDING PROTEIN ACTIVATOR LPOB"/>
    <property type="match status" value="1"/>
</dbReference>
<dbReference type="EMBL" id="MWQY01000035">
    <property type="protein sequence ID" value="ORC30242.1"/>
    <property type="molecule type" value="Genomic_DNA"/>
</dbReference>
<evidence type="ECO:0000256" key="1">
    <source>
        <dbReference type="SAM" id="SignalP"/>
    </source>
</evidence>
<organism evidence="2 3">
    <name type="scientific">Marispirochaeta aestuarii</name>
    <dbReference type="NCBI Taxonomy" id="1963862"/>
    <lineage>
        <taxon>Bacteria</taxon>
        <taxon>Pseudomonadati</taxon>
        <taxon>Spirochaetota</taxon>
        <taxon>Spirochaetia</taxon>
        <taxon>Spirochaetales</taxon>
        <taxon>Spirochaetaceae</taxon>
        <taxon>Marispirochaeta</taxon>
    </lineage>
</organism>
<keyword evidence="1" id="KW-0732">Signal</keyword>
<dbReference type="GO" id="GO:0009252">
    <property type="term" value="P:peptidoglycan biosynthetic process"/>
    <property type="evidence" value="ECO:0007669"/>
    <property type="project" value="TreeGrafter"/>
</dbReference>
<dbReference type="PANTHER" id="PTHR40593:SF1">
    <property type="entry name" value="PENICILLIN-BINDING PROTEIN ACTIVATOR LPOB"/>
    <property type="match status" value="1"/>
</dbReference>
<accession>A0A1Y1RT12</accession>
<evidence type="ECO:0000313" key="2">
    <source>
        <dbReference type="EMBL" id="ORC30242.1"/>
    </source>
</evidence>
<dbReference type="InterPro" id="IPR014094">
    <property type="entry name" value="LpoB"/>
</dbReference>
<dbReference type="GO" id="GO:0030234">
    <property type="term" value="F:enzyme regulator activity"/>
    <property type="evidence" value="ECO:0007669"/>
    <property type="project" value="TreeGrafter"/>
</dbReference>
<dbReference type="Gene3D" id="3.40.50.10610">
    <property type="entry name" value="ABC-type transport auxiliary lipoprotein component"/>
    <property type="match status" value="1"/>
</dbReference>
<gene>
    <name evidence="2" type="ORF">B4O97_18500</name>
</gene>
<dbReference type="GO" id="GO:0031241">
    <property type="term" value="C:periplasmic side of cell outer membrane"/>
    <property type="evidence" value="ECO:0007669"/>
    <property type="project" value="TreeGrafter"/>
</dbReference>
<reference evidence="2 3" key="1">
    <citation type="submission" date="2017-03" db="EMBL/GenBank/DDBJ databases">
        <title>Draft Genome sequence of Marispirochaeta sp. strain JC444.</title>
        <authorList>
            <person name="Shivani Y."/>
            <person name="Subhash Y."/>
            <person name="Sasikala C."/>
            <person name="Ramana C."/>
        </authorList>
    </citation>
    <scope>NUCLEOTIDE SEQUENCE [LARGE SCALE GENOMIC DNA]</scope>
    <source>
        <strain evidence="2 3">JC444</strain>
    </source>
</reference>
<proteinExistence type="predicted"/>
<dbReference type="RefSeq" id="WP_083053006.1">
    <property type="nucleotide sequence ID" value="NZ_MWQY01000035.1"/>
</dbReference>
<sequence>MRAKLSLLIIAVVFTVAGCATSGVTVERTAADTQTDLSGRWNDTDSRLVAEEMIRDMSSRPWLGDFRAAEGRKPVLIVGSIRNKSSEHIDTTPFVKDIERELINGGQVTFVANPEERVGVRAEKEDQQFEASQETIKRLGEETGADFMLIGSISSQVDAIEGKRATLYQVDMELINIENMEKVWIGTKKIKKLVEQSKVRW</sequence>
<name>A0A1Y1RT12_9SPIO</name>
<protein>
    <submittedName>
        <fullName evidence="2">Penicillin-binding protein activator LpoB</fullName>
    </submittedName>
</protein>
<dbReference type="Proteomes" id="UP000192343">
    <property type="component" value="Unassembled WGS sequence"/>
</dbReference>
<evidence type="ECO:0000313" key="3">
    <source>
        <dbReference type="Proteomes" id="UP000192343"/>
    </source>
</evidence>
<feature type="signal peptide" evidence="1">
    <location>
        <begin position="1"/>
        <end position="22"/>
    </location>
</feature>
<dbReference type="Pfam" id="PF13036">
    <property type="entry name" value="LpoB"/>
    <property type="match status" value="1"/>
</dbReference>
<dbReference type="AlphaFoldDB" id="A0A1Y1RT12"/>
<keyword evidence="3" id="KW-1185">Reference proteome</keyword>
<comment type="caution">
    <text evidence="2">The sequence shown here is derived from an EMBL/GenBank/DDBJ whole genome shotgun (WGS) entry which is preliminary data.</text>
</comment>
<feature type="chain" id="PRO_5013095877" evidence="1">
    <location>
        <begin position="23"/>
        <end position="201"/>
    </location>
</feature>
<dbReference type="STRING" id="1963862.B4O97_18500"/>
<dbReference type="OrthoDB" id="9803653at2"/>
<dbReference type="PROSITE" id="PS51257">
    <property type="entry name" value="PROKAR_LIPOPROTEIN"/>
    <property type="match status" value="1"/>
</dbReference>